<protein>
    <submittedName>
        <fullName evidence="2">Uncharacterized protein</fullName>
    </submittedName>
</protein>
<keyword evidence="3" id="KW-1185">Reference proteome</keyword>
<evidence type="ECO:0000313" key="3">
    <source>
        <dbReference type="Proteomes" id="UP000738349"/>
    </source>
</evidence>
<dbReference type="Proteomes" id="UP000738349">
    <property type="component" value="Unassembled WGS sequence"/>
</dbReference>
<comment type="caution">
    <text evidence="2">The sequence shown here is derived from an EMBL/GenBank/DDBJ whole genome shotgun (WGS) entry which is preliminary data.</text>
</comment>
<gene>
    <name evidence="2" type="ORF">EDB81DRAFT_106612</name>
</gene>
<proteinExistence type="predicted"/>
<feature type="region of interest" description="Disordered" evidence="1">
    <location>
        <begin position="149"/>
        <end position="194"/>
    </location>
</feature>
<dbReference type="AlphaFoldDB" id="A0A9P9ISG5"/>
<feature type="region of interest" description="Disordered" evidence="1">
    <location>
        <begin position="1"/>
        <end position="28"/>
    </location>
</feature>
<organism evidence="2 3">
    <name type="scientific">Dactylonectria macrodidyma</name>
    <dbReference type="NCBI Taxonomy" id="307937"/>
    <lineage>
        <taxon>Eukaryota</taxon>
        <taxon>Fungi</taxon>
        <taxon>Dikarya</taxon>
        <taxon>Ascomycota</taxon>
        <taxon>Pezizomycotina</taxon>
        <taxon>Sordariomycetes</taxon>
        <taxon>Hypocreomycetidae</taxon>
        <taxon>Hypocreales</taxon>
        <taxon>Nectriaceae</taxon>
        <taxon>Dactylonectria</taxon>
    </lineage>
</organism>
<evidence type="ECO:0000256" key="1">
    <source>
        <dbReference type="SAM" id="MobiDB-lite"/>
    </source>
</evidence>
<dbReference type="EMBL" id="JAGMUV010000015">
    <property type="protein sequence ID" value="KAH7133593.1"/>
    <property type="molecule type" value="Genomic_DNA"/>
</dbReference>
<feature type="compositionally biased region" description="Polar residues" evidence="1">
    <location>
        <begin position="1"/>
        <end position="17"/>
    </location>
</feature>
<reference evidence="2" key="1">
    <citation type="journal article" date="2021" name="Nat. Commun.">
        <title>Genetic determinants of endophytism in the Arabidopsis root mycobiome.</title>
        <authorList>
            <person name="Mesny F."/>
            <person name="Miyauchi S."/>
            <person name="Thiergart T."/>
            <person name="Pickel B."/>
            <person name="Atanasova L."/>
            <person name="Karlsson M."/>
            <person name="Huettel B."/>
            <person name="Barry K.W."/>
            <person name="Haridas S."/>
            <person name="Chen C."/>
            <person name="Bauer D."/>
            <person name="Andreopoulos W."/>
            <person name="Pangilinan J."/>
            <person name="LaButti K."/>
            <person name="Riley R."/>
            <person name="Lipzen A."/>
            <person name="Clum A."/>
            <person name="Drula E."/>
            <person name="Henrissat B."/>
            <person name="Kohler A."/>
            <person name="Grigoriev I.V."/>
            <person name="Martin F.M."/>
            <person name="Hacquard S."/>
        </authorList>
    </citation>
    <scope>NUCLEOTIDE SEQUENCE</scope>
    <source>
        <strain evidence="2">MPI-CAGE-AT-0147</strain>
    </source>
</reference>
<sequence length="295" mass="31909">MAPTSPSIATHLFKTNRNPSTSTLPHPPSTLNSFSHLAFNQESSCSHRCARPTRFNLPLRQLSPSSLPAARIAHGVRGHGLGYGHGHLELGAKRRKASDRTTYVAATPNTSNPGPMTHWTRLTRAFTPYEGGMEDGGPAQESYSVMVPLSPHHHHHDHRGSTTAHYDPRTASPTLSRSRRHRTKPGTTGGHAASPSISACSTRFSISIASILNHVYCSCYIHLFLHRALQYAVRATWIDWPDSHNHHTLTGTSSFSSYLSSLGDQSSRCTHSPAHQLSALAGVAAVSPGCLALCP</sequence>
<evidence type="ECO:0000313" key="2">
    <source>
        <dbReference type="EMBL" id="KAH7133593.1"/>
    </source>
</evidence>
<feature type="compositionally biased region" description="Low complexity" evidence="1">
    <location>
        <begin position="18"/>
        <end position="28"/>
    </location>
</feature>
<accession>A0A9P9ISG5</accession>
<name>A0A9P9ISG5_9HYPO</name>